<dbReference type="SUPFAM" id="SSF161111">
    <property type="entry name" value="Cation efflux protein transmembrane domain-like"/>
    <property type="match status" value="1"/>
</dbReference>
<dbReference type="PANTHER" id="PTHR45820:SF4">
    <property type="entry name" value="ZINC TRANSPORTER 63C, ISOFORM F"/>
    <property type="match status" value="1"/>
</dbReference>
<dbReference type="Pfam" id="PF16916">
    <property type="entry name" value="ZT_dimer"/>
    <property type="match status" value="1"/>
</dbReference>
<dbReference type="Pfam" id="PF01545">
    <property type="entry name" value="Cation_efflux"/>
    <property type="match status" value="1"/>
</dbReference>
<feature type="transmembrane region" description="Helical" evidence="8">
    <location>
        <begin position="189"/>
        <end position="206"/>
    </location>
</feature>
<feature type="domain" description="Cation efflux protein transmembrane" evidence="9">
    <location>
        <begin position="25"/>
        <end position="212"/>
    </location>
</feature>
<dbReference type="Gene3D" id="1.20.1510.10">
    <property type="entry name" value="Cation efflux protein transmembrane domain"/>
    <property type="match status" value="1"/>
</dbReference>
<feature type="transmembrane region" description="Helical" evidence="8">
    <location>
        <begin position="125"/>
        <end position="145"/>
    </location>
</feature>
<dbReference type="InterPro" id="IPR027470">
    <property type="entry name" value="Cation_efflux_CTD"/>
</dbReference>
<evidence type="ECO:0000256" key="1">
    <source>
        <dbReference type="ARBA" id="ARBA00004141"/>
    </source>
</evidence>
<dbReference type="InterPro" id="IPR036837">
    <property type="entry name" value="Cation_efflux_CTD_sf"/>
</dbReference>
<keyword evidence="12" id="KW-1185">Reference proteome</keyword>
<keyword evidence="6 8" id="KW-1133">Transmembrane helix</keyword>
<keyword evidence="4 8" id="KW-0812">Transmembrane</keyword>
<dbReference type="SUPFAM" id="SSF160240">
    <property type="entry name" value="Cation efflux protein cytoplasmic domain-like"/>
    <property type="match status" value="1"/>
</dbReference>
<dbReference type="PANTHER" id="PTHR45820">
    <property type="entry name" value="FI23527P1"/>
    <property type="match status" value="1"/>
</dbReference>
<evidence type="ECO:0000256" key="6">
    <source>
        <dbReference type="ARBA" id="ARBA00022989"/>
    </source>
</evidence>
<organism evidence="11 12">
    <name type="scientific">Halorubrum pallidum</name>
    <dbReference type="NCBI Taxonomy" id="1526114"/>
    <lineage>
        <taxon>Archaea</taxon>
        <taxon>Methanobacteriati</taxon>
        <taxon>Methanobacteriota</taxon>
        <taxon>Stenosarchaea group</taxon>
        <taxon>Halobacteria</taxon>
        <taxon>Halobacteriales</taxon>
        <taxon>Haloferacaceae</taxon>
        <taxon>Halorubrum</taxon>
    </lineage>
</organism>
<dbReference type="GO" id="GO:0016020">
    <property type="term" value="C:membrane"/>
    <property type="evidence" value="ECO:0007669"/>
    <property type="project" value="UniProtKB-SubCell"/>
</dbReference>
<evidence type="ECO:0000256" key="2">
    <source>
        <dbReference type="ARBA" id="ARBA00008873"/>
    </source>
</evidence>
<evidence type="ECO:0000256" key="4">
    <source>
        <dbReference type="ARBA" id="ARBA00022692"/>
    </source>
</evidence>
<dbReference type="Proteomes" id="UP001596274">
    <property type="component" value="Unassembled WGS sequence"/>
</dbReference>
<evidence type="ECO:0000313" key="11">
    <source>
        <dbReference type="EMBL" id="MFC6770406.1"/>
    </source>
</evidence>
<evidence type="ECO:0000259" key="10">
    <source>
        <dbReference type="Pfam" id="PF16916"/>
    </source>
</evidence>
<gene>
    <name evidence="11" type="ORF">ACFQDD_02505</name>
</gene>
<evidence type="ECO:0000256" key="8">
    <source>
        <dbReference type="SAM" id="Phobius"/>
    </source>
</evidence>
<sequence length="304" mass="33264">MGTTQSHDSGHGHDSGERSIRKLGVVALINLVGFVIELAGGLLFGSVALIGDAFHMLFDALAYVLAFGAAYVSRRTEPGEYWSYGLDRVEPFTAFLNGVLLVPMVGYLVWESYQRFLKPVEIDPLMTAGLATGGLVVNFASVYYLQGGEMNLNEKGAYYHLIGDTGASVAVIVSMLVVEFTGSTLADPITAVLIAVIIIWSAVKLLRESGKIFFQRSPVSVDEVETRLKQLEGVVAVDDVHVWQLSSTIRVASMHLKDDVQSLEEREKLKTQAVDVLHDEFDVDHATIDMASESNEYAQVPEHQ</sequence>
<dbReference type="InterPro" id="IPR058533">
    <property type="entry name" value="Cation_efflux_TM"/>
</dbReference>
<evidence type="ECO:0000256" key="5">
    <source>
        <dbReference type="ARBA" id="ARBA00022833"/>
    </source>
</evidence>
<dbReference type="NCBIfam" id="TIGR01297">
    <property type="entry name" value="CDF"/>
    <property type="match status" value="1"/>
</dbReference>
<feature type="transmembrane region" description="Helical" evidence="8">
    <location>
        <begin position="53"/>
        <end position="72"/>
    </location>
</feature>
<dbReference type="AlphaFoldDB" id="A0ABD5T2I7"/>
<dbReference type="InterPro" id="IPR002524">
    <property type="entry name" value="Cation_efflux"/>
</dbReference>
<evidence type="ECO:0000256" key="7">
    <source>
        <dbReference type="ARBA" id="ARBA00023136"/>
    </source>
</evidence>
<dbReference type="InterPro" id="IPR027469">
    <property type="entry name" value="Cation_efflux_TMD_sf"/>
</dbReference>
<protein>
    <submittedName>
        <fullName evidence="11">Cation diffusion facilitator family transporter</fullName>
    </submittedName>
</protein>
<evidence type="ECO:0000313" key="12">
    <source>
        <dbReference type="Proteomes" id="UP001596274"/>
    </source>
</evidence>
<feature type="transmembrane region" description="Helical" evidence="8">
    <location>
        <begin position="157"/>
        <end position="177"/>
    </location>
</feature>
<accession>A0ABD5T2I7</accession>
<comment type="subcellular location">
    <subcellularLocation>
        <location evidence="1">Membrane</location>
        <topology evidence="1">Multi-pass membrane protein</topology>
    </subcellularLocation>
</comment>
<keyword evidence="7 8" id="KW-0472">Membrane</keyword>
<feature type="domain" description="Cation efflux protein cytoplasmic" evidence="10">
    <location>
        <begin position="219"/>
        <end position="290"/>
    </location>
</feature>
<feature type="transmembrane region" description="Helical" evidence="8">
    <location>
        <begin position="92"/>
        <end position="110"/>
    </location>
</feature>
<dbReference type="GO" id="GO:0006812">
    <property type="term" value="P:monoatomic cation transport"/>
    <property type="evidence" value="ECO:0007669"/>
    <property type="project" value="UniProtKB-ARBA"/>
</dbReference>
<proteinExistence type="inferred from homology"/>
<evidence type="ECO:0000259" key="9">
    <source>
        <dbReference type="Pfam" id="PF01545"/>
    </source>
</evidence>
<comment type="similarity">
    <text evidence="2">Belongs to the cation diffusion facilitator (CDF) transporter (TC 2.A.4) family. SLC30A subfamily.</text>
</comment>
<feature type="transmembrane region" description="Helical" evidence="8">
    <location>
        <begin position="23"/>
        <end position="47"/>
    </location>
</feature>
<keyword evidence="3" id="KW-0813">Transport</keyword>
<name>A0ABD5T2I7_9EURY</name>
<keyword evidence="5" id="KW-0862">Zinc</keyword>
<dbReference type="EMBL" id="JBHSWT010000052">
    <property type="protein sequence ID" value="MFC6770406.1"/>
    <property type="molecule type" value="Genomic_DNA"/>
</dbReference>
<evidence type="ECO:0000256" key="3">
    <source>
        <dbReference type="ARBA" id="ARBA00022448"/>
    </source>
</evidence>
<comment type="caution">
    <text evidence="11">The sequence shown here is derived from an EMBL/GenBank/DDBJ whole genome shotgun (WGS) entry which is preliminary data.</text>
</comment>
<reference evidence="11 12" key="1">
    <citation type="journal article" date="2019" name="Int. J. Syst. Evol. Microbiol.">
        <title>The Global Catalogue of Microorganisms (GCM) 10K type strain sequencing project: providing services to taxonomists for standard genome sequencing and annotation.</title>
        <authorList>
            <consortium name="The Broad Institute Genomics Platform"/>
            <consortium name="The Broad Institute Genome Sequencing Center for Infectious Disease"/>
            <person name="Wu L."/>
            <person name="Ma J."/>
        </authorList>
    </citation>
    <scope>NUCLEOTIDE SEQUENCE [LARGE SCALE GENOMIC DNA]</scope>
    <source>
        <strain evidence="11 12">PJ61</strain>
    </source>
</reference>